<dbReference type="InterPro" id="IPR021474">
    <property type="entry name" value="DUF3127"/>
</dbReference>
<evidence type="ECO:0000256" key="1">
    <source>
        <dbReference type="SAM" id="MobiDB-lite"/>
    </source>
</evidence>
<accession>A0A429V071</accession>
<proteinExistence type="predicted"/>
<dbReference type="Proteomes" id="UP000252172">
    <property type="component" value="Unassembled WGS sequence"/>
</dbReference>
<keyword evidence="3" id="KW-1185">Reference proteome</keyword>
<dbReference type="RefSeq" id="WP_114303313.1">
    <property type="nucleotide sequence ID" value="NZ_QPIE01000003.1"/>
</dbReference>
<dbReference type="AlphaFoldDB" id="A0A368MZX5"/>
<dbReference type="InterPro" id="IPR012340">
    <property type="entry name" value="NA-bd_OB-fold"/>
</dbReference>
<feature type="compositionally biased region" description="Low complexity" evidence="1">
    <location>
        <begin position="100"/>
        <end position="112"/>
    </location>
</feature>
<protein>
    <submittedName>
        <fullName evidence="2">DUF3127 domain-containing protein</fullName>
    </submittedName>
</protein>
<dbReference type="OrthoDB" id="598142at2"/>
<comment type="caution">
    <text evidence="2">The sequence shown here is derived from an EMBL/GenBank/DDBJ whole genome shotgun (WGS) entry which is preliminary data.</text>
</comment>
<gene>
    <name evidence="2" type="ORF">DQ356_04660</name>
</gene>
<sequence>MELQGTVKKVFETQTFASGFQKREMILLTQEQYPQPISIEFLSEKINLLDNVSEGEQVKVGINIRGREWTAPDGVTKYFNSITGWRLEKVHENSNAEPTQASPSSQPSASSSNENPFSEDEDDDLPF</sequence>
<evidence type="ECO:0000313" key="3">
    <source>
        <dbReference type="Proteomes" id="UP000252172"/>
    </source>
</evidence>
<name>A0A368MZX5_9FLAO</name>
<dbReference type="EMBL" id="QPIE01000003">
    <property type="protein sequence ID" value="RCU43460.1"/>
    <property type="molecule type" value="Genomic_DNA"/>
</dbReference>
<evidence type="ECO:0000313" key="2">
    <source>
        <dbReference type="EMBL" id="RCU43460.1"/>
    </source>
</evidence>
<reference evidence="2 3" key="1">
    <citation type="submission" date="2018-07" db="EMBL/GenBank/DDBJ databases">
        <title>Chryseobacterium lacus sp. nov., isolated from lake water.</title>
        <authorList>
            <person name="Li C.-M."/>
        </authorList>
    </citation>
    <scope>NUCLEOTIDE SEQUENCE [LARGE SCALE GENOMIC DNA]</scope>
    <source>
        <strain evidence="2 3">YLOS41</strain>
    </source>
</reference>
<dbReference type="SUPFAM" id="SSF50249">
    <property type="entry name" value="Nucleic acid-binding proteins"/>
    <property type="match status" value="1"/>
</dbReference>
<feature type="compositionally biased region" description="Acidic residues" evidence="1">
    <location>
        <begin position="117"/>
        <end position="127"/>
    </location>
</feature>
<dbReference type="Pfam" id="PF11325">
    <property type="entry name" value="DUF3127"/>
    <property type="match status" value="1"/>
</dbReference>
<feature type="region of interest" description="Disordered" evidence="1">
    <location>
        <begin position="89"/>
        <end position="127"/>
    </location>
</feature>
<organism evidence="2 3">
    <name type="scientific">Chryseobacterium lacus</name>
    <dbReference type="NCBI Taxonomy" id="2058346"/>
    <lineage>
        <taxon>Bacteria</taxon>
        <taxon>Pseudomonadati</taxon>
        <taxon>Bacteroidota</taxon>
        <taxon>Flavobacteriia</taxon>
        <taxon>Flavobacteriales</taxon>
        <taxon>Weeksellaceae</taxon>
        <taxon>Chryseobacterium group</taxon>
        <taxon>Chryseobacterium</taxon>
    </lineage>
</organism>
<accession>A0A368MZX5</accession>